<dbReference type="EMBL" id="BMIR01000001">
    <property type="protein sequence ID" value="GGE27239.1"/>
    <property type="molecule type" value="Genomic_DNA"/>
</dbReference>
<dbReference type="SUPFAM" id="SSF56784">
    <property type="entry name" value="HAD-like"/>
    <property type="match status" value="1"/>
</dbReference>
<reference evidence="1" key="1">
    <citation type="journal article" date="2014" name="Int. J. Syst. Evol. Microbiol.">
        <title>Complete genome sequence of Corynebacterium casei LMG S-19264T (=DSM 44701T), isolated from a smear-ripened cheese.</title>
        <authorList>
            <consortium name="US DOE Joint Genome Institute (JGI-PGF)"/>
            <person name="Walter F."/>
            <person name="Albersmeier A."/>
            <person name="Kalinowski J."/>
            <person name="Ruckert C."/>
        </authorList>
    </citation>
    <scope>NUCLEOTIDE SEQUENCE</scope>
    <source>
        <strain evidence="1">CGMCC 1.15371</strain>
    </source>
</reference>
<comment type="caution">
    <text evidence="1">The sequence shown here is derived from an EMBL/GenBank/DDBJ whole genome shotgun (WGS) entry which is preliminary data.</text>
</comment>
<dbReference type="Gene3D" id="1.10.150.240">
    <property type="entry name" value="Putative phosphatase, domain 2"/>
    <property type="match status" value="1"/>
</dbReference>
<dbReference type="Gene3D" id="3.40.50.1000">
    <property type="entry name" value="HAD superfamily/HAD-like"/>
    <property type="match status" value="1"/>
</dbReference>
<dbReference type="PANTHER" id="PTHR43434">
    <property type="entry name" value="PHOSPHOGLYCOLATE PHOSPHATASE"/>
    <property type="match status" value="1"/>
</dbReference>
<dbReference type="InterPro" id="IPR041492">
    <property type="entry name" value="HAD_2"/>
</dbReference>
<dbReference type="GO" id="GO:0006281">
    <property type="term" value="P:DNA repair"/>
    <property type="evidence" value="ECO:0007669"/>
    <property type="project" value="TreeGrafter"/>
</dbReference>
<dbReference type="Proteomes" id="UP000628775">
    <property type="component" value="Unassembled WGS sequence"/>
</dbReference>
<dbReference type="InterPro" id="IPR023198">
    <property type="entry name" value="PGP-like_dom2"/>
</dbReference>
<dbReference type="PANTHER" id="PTHR43434:SF1">
    <property type="entry name" value="PHOSPHOGLYCOLATE PHOSPHATASE"/>
    <property type="match status" value="1"/>
</dbReference>
<dbReference type="RefSeq" id="WP_188687955.1">
    <property type="nucleotide sequence ID" value="NZ_BMIR01000001.1"/>
</dbReference>
<gene>
    <name evidence="1" type="ORF">GCM10011391_01980</name>
</gene>
<proteinExistence type="predicted"/>
<dbReference type="AlphaFoldDB" id="A0A8J2VHG8"/>
<evidence type="ECO:0000313" key="2">
    <source>
        <dbReference type="Proteomes" id="UP000628775"/>
    </source>
</evidence>
<organism evidence="1 2">
    <name type="scientific">Pullulanibacillus camelliae</name>
    <dbReference type="NCBI Taxonomy" id="1707096"/>
    <lineage>
        <taxon>Bacteria</taxon>
        <taxon>Bacillati</taxon>
        <taxon>Bacillota</taxon>
        <taxon>Bacilli</taxon>
        <taxon>Bacillales</taxon>
        <taxon>Sporolactobacillaceae</taxon>
        <taxon>Pullulanibacillus</taxon>
    </lineage>
</organism>
<dbReference type="InterPro" id="IPR036412">
    <property type="entry name" value="HAD-like_sf"/>
</dbReference>
<dbReference type="SFLD" id="SFLDS00003">
    <property type="entry name" value="Haloacid_Dehalogenase"/>
    <property type="match status" value="1"/>
</dbReference>
<dbReference type="Pfam" id="PF13419">
    <property type="entry name" value="HAD_2"/>
    <property type="match status" value="1"/>
</dbReference>
<sequence length="211" mass="24158">MIDSILFDLDGTLWDSTEACSKIWSEVAAKYNVNKGVAADELKKLFGLPTECIAKRLFHSLSETTALEIMNESCEKQCPYLETNGGILFPHLMETLMDLKERYRLFIVSNCQEGYIQAFIKGHHLEGYFEDYEYPGRTGLSKADNIRLVVERNHLRNPIYVGDTLGDKEAAEKAELPFVYAKYGFGELKAYDYAVDSLRDLNQWLRAVNEF</sequence>
<dbReference type="GO" id="GO:0008967">
    <property type="term" value="F:phosphoglycolate phosphatase activity"/>
    <property type="evidence" value="ECO:0007669"/>
    <property type="project" value="TreeGrafter"/>
</dbReference>
<evidence type="ECO:0000313" key="1">
    <source>
        <dbReference type="EMBL" id="GGE27239.1"/>
    </source>
</evidence>
<dbReference type="InterPro" id="IPR050155">
    <property type="entry name" value="HAD-like_hydrolase_sf"/>
</dbReference>
<keyword evidence="2" id="KW-1185">Reference proteome</keyword>
<dbReference type="InterPro" id="IPR006439">
    <property type="entry name" value="HAD-SF_hydro_IA"/>
</dbReference>
<name>A0A8J2VHG8_9BACL</name>
<dbReference type="InterPro" id="IPR023214">
    <property type="entry name" value="HAD_sf"/>
</dbReference>
<dbReference type="SFLD" id="SFLDG01129">
    <property type="entry name" value="C1.5:_HAD__Beta-PGM__Phosphata"/>
    <property type="match status" value="1"/>
</dbReference>
<accession>A0A8J2VHG8</accession>
<dbReference type="NCBIfam" id="TIGR01549">
    <property type="entry name" value="HAD-SF-IA-v1"/>
    <property type="match status" value="1"/>
</dbReference>
<protein>
    <submittedName>
        <fullName evidence="1">Haloacid dehalogenase</fullName>
    </submittedName>
</protein>
<reference evidence="1" key="2">
    <citation type="submission" date="2020-09" db="EMBL/GenBank/DDBJ databases">
        <authorList>
            <person name="Sun Q."/>
            <person name="Zhou Y."/>
        </authorList>
    </citation>
    <scope>NUCLEOTIDE SEQUENCE</scope>
    <source>
        <strain evidence="1">CGMCC 1.15371</strain>
    </source>
</reference>